<accession>A0A7H0GHY9</accession>
<dbReference type="InterPro" id="IPR051455">
    <property type="entry name" value="Bact_solute-bind_prot3"/>
</dbReference>
<dbReference type="SMART" id="SM00062">
    <property type="entry name" value="PBPb"/>
    <property type="match status" value="1"/>
</dbReference>
<keyword evidence="7" id="KW-1185">Reference proteome</keyword>
<dbReference type="Pfam" id="PF00497">
    <property type="entry name" value="SBP_bac_3"/>
    <property type="match status" value="1"/>
</dbReference>
<evidence type="ECO:0000256" key="4">
    <source>
        <dbReference type="SAM" id="SignalP"/>
    </source>
</evidence>
<keyword evidence="2" id="KW-0813">Transport</keyword>
<evidence type="ECO:0000259" key="5">
    <source>
        <dbReference type="SMART" id="SM00062"/>
    </source>
</evidence>
<feature type="signal peptide" evidence="4">
    <location>
        <begin position="1"/>
        <end position="28"/>
    </location>
</feature>
<dbReference type="EMBL" id="CP060783">
    <property type="protein sequence ID" value="QNP47905.1"/>
    <property type="molecule type" value="Genomic_DNA"/>
</dbReference>
<feature type="chain" id="PRO_5028851991" evidence="4">
    <location>
        <begin position="29"/>
        <end position="326"/>
    </location>
</feature>
<dbReference type="GO" id="GO:0005576">
    <property type="term" value="C:extracellular region"/>
    <property type="evidence" value="ECO:0007669"/>
    <property type="project" value="TreeGrafter"/>
</dbReference>
<dbReference type="SUPFAM" id="SSF53850">
    <property type="entry name" value="Periplasmic binding protein-like II"/>
    <property type="match status" value="1"/>
</dbReference>
<dbReference type="CDD" id="cd13688">
    <property type="entry name" value="PBP2_GltI_DEBP"/>
    <property type="match status" value="1"/>
</dbReference>
<reference evidence="6 7" key="1">
    <citation type="submission" date="2020-08" db="EMBL/GenBank/DDBJ databases">
        <title>Genome sequence of Diaphorobacter aerolatus KACC 16536T.</title>
        <authorList>
            <person name="Hyun D.-W."/>
            <person name="Bae J.-W."/>
        </authorList>
    </citation>
    <scope>NUCLEOTIDE SEQUENCE [LARGE SCALE GENOMIC DNA]</scope>
    <source>
        <strain evidence="6 7">KACC 16536</strain>
    </source>
</reference>
<dbReference type="GO" id="GO:0006865">
    <property type="term" value="P:amino acid transport"/>
    <property type="evidence" value="ECO:0007669"/>
    <property type="project" value="TreeGrafter"/>
</dbReference>
<evidence type="ECO:0000313" key="6">
    <source>
        <dbReference type="EMBL" id="QNP47905.1"/>
    </source>
</evidence>
<dbReference type="GO" id="GO:0030288">
    <property type="term" value="C:outer membrane-bounded periplasmic space"/>
    <property type="evidence" value="ECO:0007669"/>
    <property type="project" value="TreeGrafter"/>
</dbReference>
<dbReference type="AlphaFoldDB" id="A0A7H0GHY9"/>
<dbReference type="RefSeq" id="WP_187723585.1">
    <property type="nucleotide sequence ID" value="NZ_CP060783.1"/>
</dbReference>
<organism evidence="6 7">
    <name type="scientific">Diaphorobacter aerolatus</name>
    <dbReference type="NCBI Taxonomy" id="1288495"/>
    <lineage>
        <taxon>Bacteria</taxon>
        <taxon>Pseudomonadati</taxon>
        <taxon>Pseudomonadota</taxon>
        <taxon>Betaproteobacteria</taxon>
        <taxon>Burkholderiales</taxon>
        <taxon>Comamonadaceae</taxon>
        <taxon>Diaphorobacter</taxon>
    </lineage>
</organism>
<feature type="domain" description="Solute-binding protein family 3/N-terminal" evidence="5">
    <location>
        <begin position="65"/>
        <end position="297"/>
    </location>
</feature>
<evidence type="ECO:0000313" key="7">
    <source>
        <dbReference type="Proteomes" id="UP000516028"/>
    </source>
</evidence>
<dbReference type="InterPro" id="IPR001638">
    <property type="entry name" value="Solute-binding_3/MltF_N"/>
</dbReference>
<keyword evidence="3 4" id="KW-0732">Signal</keyword>
<dbReference type="PANTHER" id="PTHR30085">
    <property type="entry name" value="AMINO ACID ABC TRANSPORTER PERMEASE"/>
    <property type="match status" value="1"/>
</dbReference>
<evidence type="ECO:0000256" key="2">
    <source>
        <dbReference type="ARBA" id="ARBA00022448"/>
    </source>
</evidence>
<dbReference type="PANTHER" id="PTHR30085:SF2">
    <property type="entry name" value="GLUTAMATE_ASPARTATE IMPORT SOLUTE-BINDING PROTEIN"/>
    <property type="match status" value="1"/>
</dbReference>
<proteinExistence type="inferred from homology"/>
<comment type="similarity">
    <text evidence="1">Belongs to the bacterial solute-binding protein 3 family.</text>
</comment>
<gene>
    <name evidence="6" type="ORF">H9K75_17535</name>
</gene>
<name>A0A7H0GHY9_9BURK</name>
<evidence type="ECO:0000256" key="1">
    <source>
        <dbReference type="ARBA" id="ARBA00010333"/>
    </source>
</evidence>
<dbReference type="KEGG" id="daer:H9K75_17535"/>
<evidence type="ECO:0000256" key="3">
    <source>
        <dbReference type="ARBA" id="ARBA00022729"/>
    </source>
</evidence>
<dbReference type="Gene3D" id="3.40.190.10">
    <property type="entry name" value="Periplasmic binding protein-like II"/>
    <property type="match status" value="2"/>
</dbReference>
<protein>
    <submittedName>
        <fullName evidence="6">Amino acid ABC transporter substrate-binding protein</fullName>
    </submittedName>
</protein>
<sequence length="326" mass="35476">MKVHSLIGCHPRVWCLSLAFICSTAVLAQTPSQDAASVASTAWLSSLSAPVHLEGTLAKVQASGAVAIGYRDSSVPFSYLDTQGKPIGYSIELCRLLVQAIAKAVNRPVEVRWVPVTSATRFDAITSGRADLECGSTTSNRERQKTVAFSPTFFVAGTKLLVRKGSPVRDYLQLKGRKVAVTAGTTNEKTLRELSDRFKLDLQITPMRDHAESFAQVTQGTADAFATDDVLLYGLIAQTPGGRGQYAVVGDFLSYDPYGVMFRKDDPQLAKLVAESFQALAADGEIERQYRRWFQRKLPGGGQTLNLPMSPQLEVILESLAATQKE</sequence>
<dbReference type="Proteomes" id="UP000516028">
    <property type="component" value="Chromosome"/>
</dbReference>